<comment type="caution">
    <text evidence="1">The sequence shown here is derived from an EMBL/GenBank/DDBJ whole genome shotgun (WGS) entry which is preliminary data.</text>
</comment>
<protein>
    <submittedName>
        <fullName evidence="1">Uncharacterized protein</fullName>
    </submittedName>
</protein>
<organism evidence="1 2">
    <name type="scientific">Cichorium intybus</name>
    <name type="common">Chicory</name>
    <dbReference type="NCBI Taxonomy" id="13427"/>
    <lineage>
        <taxon>Eukaryota</taxon>
        <taxon>Viridiplantae</taxon>
        <taxon>Streptophyta</taxon>
        <taxon>Embryophyta</taxon>
        <taxon>Tracheophyta</taxon>
        <taxon>Spermatophyta</taxon>
        <taxon>Magnoliopsida</taxon>
        <taxon>eudicotyledons</taxon>
        <taxon>Gunneridae</taxon>
        <taxon>Pentapetalae</taxon>
        <taxon>asterids</taxon>
        <taxon>campanulids</taxon>
        <taxon>Asterales</taxon>
        <taxon>Asteraceae</taxon>
        <taxon>Cichorioideae</taxon>
        <taxon>Cichorieae</taxon>
        <taxon>Cichoriinae</taxon>
        <taxon>Cichorium</taxon>
    </lineage>
</organism>
<keyword evidence="2" id="KW-1185">Reference proteome</keyword>
<proteinExistence type="predicted"/>
<accession>A0ACB9H512</accession>
<dbReference type="Proteomes" id="UP001055811">
    <property type="component" value="Linkage Group LG01"/>
</dbReference>
<sequence>MITLFSLWMLLNTLVMGIPLLKAMYGDFFSSLMVQLWFLQGINLVSSCCSSTEAHRSKEGIPRPPHKLSSLYVVLRRSSTASSRSVISRYNKSQNVTRIT</sequence>
<gene>
    <name evidence="1" type="ORF">L2E82_04169</name>
</gene>
<name>A0ACB9H512_CICIN</name>
<reference evidence="2" key="1">
    <citation type="journal article" date="2022" name="Mol. Ecol. Resour.">
        <title>The genomes of chicory, endive, great burdock and yacon provide insights into Asteraceae palaeo-polyploidization history and plant inulin production.</title>
        <authorList>
            <person name="Fan W."/>
            <person name="Wang S."/>
            <person name="Wang H."/>
            <person name="Wang A."/>
            <person name="Jiang F."/>
            <person name="Liu H."/>
            <person name="Zhao H."/>
            <person name="Xu D."/>
            <person name="Zhang Y."/>
        </authorList>
    </citation>
    <scope>NUCLEOTIDE SEQUENCE [LARGE SCALE GENOMIC DNA]</scope>
    <source>
        <strain evidence="2">cv. Punajuju</strain>
    </source>
</reference>
<reference evidence="1 2" key="2">
    <citation type="journal article" date="2022" name="Mol. Ecol. Resour.">
        <title>The genomes of chicory, endive, great burdock and yacon provide insights into Asteraceae paleo-polyploidization history and plant inulin production.</title>
        <authorList>
            <person name="Fan W."/>
            <person name="Wang S."/>
            <person name="Wang H."/>
            <person name="Wang A."/>
            <person name="Jiang F."/>
            <person name="Liu H."/>
            <person name="Zhao H."/>
            <person name="Xu D."/>
            <person name="Zhang Y."/>
        </authorList>
    </citation>
    <scope>NUCLEOTIDE SEQUENCE [LARGE SCALE GENOMIC DNA]</scope>
    <source>
        <strain evidence="2">cv. Punajuju</strain>
        <tissue evidence="1">Leaves</tissue>
    </source>
</reference>
<dbReference type="EMBL" id="CM042009">
    <property type="protein sequence ID" value="KAI3790822.1"/>
    <property type="molecule type" value="Genomic_DNA"/>
</dbReference>
<evidence type="ECO:0000313" key="1">
    <source>
        <dbReference type="EMBL" id="KAI3790822.1"/>
    </source>
</evidence>
<evidence type="ECO:0000313" key="2">
    <source>
        <dbReference type="Proteomes" id="UP001055811"/>
    </source>
</evidence>